<feature type="compositionally biased region" description="Basic and acidic residues" evidence="1">
    <location>
        <begin position="109"/>
        <end position="119"/>
    </location>
</feature>
<dbReference type="AlphaFoldDB" id="A0A2V3IEB4"/>
<evidence type="ECO:0000313" key="2">
    <source>
        <dbReference type="EMBL" id="PXF40404.1"/>
    </source>
</evidence>
<evidence type="ECO:0000313" key="3">
    <source>
        <dbReference type="Proteomes" id="UP000247409"/>
    </source>
</evidence>
<organism evidence="2 3">
    <name type="scientific">Gracilariopsis chorda</name>
    <dbReference type="NCBI Taxonomy" id="448386"/>
    <lineage>
        <taxon>Eukaryota</taxon>
        <taxon>Rhodophyta</taxon>
        <taxon>Florideophyceae</taxon>
        <taxon>Rhodymeniophycidae</taxon>
        <taxon>Gracilariales</taxon>
        <taxon>Gracilariaceae</taxon>
        <taxon>Gracilariopsis</taxon>
    </lineage>
</organism>
<feature type="region of interest" description="Disordered" evidence="1">
    <location>
        <begin position="93"/>
        <end position="119"/>
    </location>
</feature>
<protein>
    <submittedName>
        <fullName evidence="2">Uncharacterized protein</fullName>
    </submittedName>
</protein>
<name>A0A2V3IEB4_9FLOR</name>
<feature type="compositionally biased region" description="Low complexity" evidence="1">
    <location>
        <begin position="95"/>
        <end position="108"/>
    </location>
</feature>
<dbReference type="EMBL" id="NBIV01000299">
    <property type="protein sequence ID" value="PXF40404.1"/>
    <property type="molecule type" value="Genomic_DNA"/>
</dbReference>
<evidence type="ECO:0000256" key="1">
    <source>
        <dbReference type="SAM" id="MobiDB-lite"/>
    </source>
</evidence>
<reference evidence="2 3" key="1">
    <citation type="journal article" date="2018" name="Mol. Biol. Evol.">
        <title>Analysis of the draft genome of the red seaweed Gracilariopsis chorda provides insights into genome size evolution in Rhodophyta.</title>
        <authorList>
            <person name="Lee J."/>
            <person name="Yang E.C."/>
            <person name="Graf L."/>
            <person name="Yang J.H."/>
            <person name="Qiu H."/>
            <person name="Zel Zion U."/>
            <person name="Chan C.X."/>
            <person name="Stephens T.G."/>
            <person name="Weber A.P.M."/>
            <person name="Boo G.H."/>
            <person name="Boo S.M."/>
            <person name="Kim K.M."/>
            <person name="Shin Y."/>
            <person name="Jung M."/>
            <person name="Lee S.J."/>
            <person name="Yim H.S."/>
            <person name="Lee J.H."/>
            <person name="Bhattacharya D."/>
            <person name="Yoon H.S."/>
        </authorList>
    </citation>
    <scope>NUCLEOTIDE SEQUENCE [LARGE SCALE GENOMIC DNA]</scope>
    <source>
        <strain evidence="2 3">SKKU-2015</strain>
        <tissue evidence="2">Whole body</tissue>
    </source>
</reference>
<sequence length="119" mass="13127">MRLKLGESASDLRLGCEGILNAYQKTPVLRLKNRNVGAKDESDVVEDGVRLMGLHGDNRYLIDNVPYDQFERVLGKPLQFPLCIGEVWEEDGENGSEVLSSSQSSTGTESEKSDDGHSE</sequence>
<dbReference type="Proteomes" id="UP000247409">
    <property type="component" value="Unassembled WGS sequence"/>
</dbReference>
<gene>
    <name evidence="2" type="ORF">BWQ96_09883</name>
</gene>
<keyword evidence="3" id="KW-1185">Reference proteome</keyword>
<comment type="caution">
    <text evidence="2">The sequence shown here is derived from an EMBL/GenBank/DDBJ whole genome shotgun (WGS) entry which is preliminary data.</text>
</comment>
<proteinExistence type="predicted"/>
<accession>A0A2V3IEB4</accession>